<dbReference type="Proteomes" id="UP000095192">
    <property type="component" value="Unassembled WGS sequence"/>
</dbReference>
<dbReference type="SMART" id="SM00225">
    <property type="entry name" value="BTB"/>
    <property type="match status" value="1"/>
</dbReference>
<evidence type="ECO:0000259" key="2">
    <source>
        <dbReference type="PROSITE" id="PS50097"/>
    </source>
</evidence>
<organism evidence="3 4">
    <name type="scientific">Cyclospora cayetanensis</name>
    <dbReference type="NCBI Taxonomy" id="88456"/>
    <lineage>
        <taxon>Eukaryota</taxon>
        <taxon>Sar</taxon>
        <taxon>Alveolata</taxon>
        <taxon>Apicomplexa</taxon>
        <taxon>Conoidasida</taxon>
        <taxon>Coccidia</taxon>
        <taxon>Eucoccidiorida</taxon>
        <taxon>Eimeriorina</taxon>
        <taxon>Eimeriidae</taxon>
        <taxon>Cyclospora</taxon>
    </lineage>
</organism>
<evidence type="ECO:0000313" key="3">
    <source>
        <dbReference type="EMBL" id="OEH77996.1"/>
    </source>
</evidence>
<dbReference type="EMBL" id="JROU02000906">
    <property type="protein sequence ID" value="OEH77996.1"/>
    <property type="molecule type" value="Genomic_DNA"/>
</dbReference>
<dbReference type="Gene3D" id="3.30.710.10">
    <property type="entry name" value="Potassium Channel Kv1.1, Chain A"/>
    <property type="match status" value="1"/>
</dbReference>
<comment type="caution">
    <text evidence="3">The sequence shown here is derived from an EMBL/GenBank/DDBJ whole genome shotgun (WGS) entry which is preliminary data.</text>
</comment>
<reference evidence="3 4" key="1">
    <citation type="journal article" date="2016" name="BMC Genomics">
        <title>Comparative genomics reveals Cyclospora cayetanensis possesses coccidia-like metabolism and invasion components but unique surface antigens.</title>
        <authorList>
            <person name="Liu S."/>
            <person name="Wang L."/>
            <person name="Zheng H."/>
            <person name="Xu Z."/>
            <person name="Roellig D.M."/>
            <person name="Li N."/>
            <person name="Frace M.A."/>
            <person name="Tang K."/>
            <person name="Arrowood M.J."/>
            <person name="Moss D.M."/>
            <person name="Zhang L."/>
            <person name="Feng Y."/>
            <person name="Xiao L."/>
        </authorList>
    </citation>
    <scope>NUCLEOTIDE SEQUENCE [LARGE SCALE GENOMIC DNA]</scope>
    <source>
        <strain evidence="3 4">CHN_HEN01</strain>
    </source>
</reference>
<dbReference type="AlphaFoldDB" id="A0A1D3D3G8"/>
<feature type="domain" description="BTB" evidence="2">
    <location>
        <begin position="299"/>
        <end position="380"/>
    </location>
</feature>
<dbReference type="PROSITE" id="PS50097">
    <property type="entry name" value="BTB"/>
    <property type="match status" value="1"/>
</dbReference>
<keyword evidence="4" id="KW-1185">Reference proteome</keyword>
<accession>A0A1D3D3G8</accession>
<dbReference type="InterPro" id="IPR011333">
    <property type="entry name" value="SKP1/BTB/POZ_sf"/>
</dbReference>
<dbReference type="SUPFAM" id="SSF54695">
    <property type="entry name" value="POZ domain"/>
    <property type="match status" value="1"/>
</dbReference>
<feature type="compositionally biased region" description="Polar residues" evidence="1">
    <location>
        <begin position="176"/>
        <end position="192"/>
    </location>
</feature>
<feature type="compositionally biased region" description="Low complexity" evidence="1">
    <location>
        <begin position="160"/>
        <end position="175"/>
    </location>
</feature>
<proteinExistence type="predicted"/>
<dbReference type="PANTHER" id="PTHR24413">
    <property type="entry name" value="SPECKLE-TYPE POZ PROTEIN"/>
    <property type="match status" value="1"/>
</dbReference>
<feature type="compositionally biased region" description="Basic and acidic residues" evidence="1">
    <location>
        <begin position="240"/>
        <end position="260"/>
    </location>
</feature>
<sequence>MTGSYGVLKPKIERHRQIKLIDRRILHKQRQICDFIYSGYFVSINLPFQGVKKEKLGASWRIQDFLGVWSLAKRRFLRPRSDDQYVDSHLFGDGHLGRWFLRMYPWGDHKNSGSLELYLMLESSLPHDLLVHYKLQRRRRHRREELQQQTAISRNSEGVGSQRSSSRQGRSTSRTNVSSADDTGAVGSQTAVRSRHTACPRTSNVDQRQQGQHRRHRRQNSSGSSSSENHRRSQRQSQHPSERMSGRRRDREVERDRIIGYEDSDVYSKQEPGVGYGPTHLCDGSVATQVAAFVLSSPPDLILKFGGQQFAANKIALAACSKVFRAMLNGKFKEGTLVASQQQFSEQWQLQQQQPVLELPLTEVTPAALQNLLQCIHTDNCESLSSKHTSMEACLELLVAADLFDVQSIYWRSVEACRRLLSKTNFTAALLTAQRINCTPLMQAGL</sequence>
<dbReference type="VEuPathDB" id="ToxoDB:cyc_06472"/>
<dbReference type="CDD" id="cd18186">
    <property type="entry name" value="BTB_POZ_ZBTB_KLHL-like"/>
    <property type="match status" value="1"/>
</dbReference>
<feature type="region of interest" description="Disordered" evidence="1">
    <location>
        <begin position="141"/>
        <end position="270"/>
    </location>
</feature>
<gene>
    <name evidence="3" type="ORF">cyc_06472</name>
</gene>
<protein>
    <recommendedName>
        <fullName evidence="2">BTB domain-containing protein</fullName>
    </recommendedName>
</protein>
<dbReference type="InParanoid" id="A0A1D3D3G8"/>
<feature type="compositionally biased region" description="Polar residues" evidence="1">
    <location>
        <begin position="150"/>
        <end position="159"/>
    </location>
</feature>
<dbReference type="InterPro" id="IPR000210">
    <property type="entry name" value="BTB/POZ_dom"/>
</dbReference>
<evidence type="ECO:0000313" key="4">
    <source>
        <dbReference type="Proteomes" id="UP000095192"/>
    </source>
</evidence>
<name>A0A1D3D3G8_9EIME</name>
<evidence type="ECO:0000256" key="1">
    <source>
        <dbReference type="SAM" id="MobiDB-lite"/>
    </source>
</evidence>
<dbReference type="Pfam" id="PF00651">
    <property type="entry name" value="BTB"/>
    <property type="match status" value="1"/>
</dbReference>